<keyword evidence="3" id="KW-1185">Reference proteome</keyword>
<protein>
    <submittedName>
        <fullName evidence="2">Uncharacterized protein</fullName>
    </submittedName>
</protein>
<reference evidence="2 3" key="1">
    <citation type="journal article" date="2023" name="J. Hered.">
        <title>Chromosome-level genome of the wood stork (Mycteria americana) provides insight into avian chromosome evolution.</title>
        <authorList>
            <person name="Flamio R. Jr."/>
            <person name="Ramstad K.M."/>
        </authorList>
    </citation>
    <scope>NUCLEOTIDE SEQUENCE [LARGE SCALE GENOMIC DNA]</scope>
    <source>
        <strain evidence="2">JAX WOST 10</strain>
    </source>
</reference>
<name>A0AAN7N9B0_MYCAM</name>
<accession>A0AAN7N9B0</accession>
<feature type="compositionally biased region" description="Polar residues" evidence="1">
    <location>
        <begin position="1"/>
        <end position="17"/>
    </location>
</feature>
<dbReference type="Proteomes" id="UP001333110">
    <property type="component" value="Unassembled WGS sequence"/>
</dbReference>
<proteinExistence type="predicted"/>
<dbReference type="EMBL" id="JAUNZN010000004">
    <property type="protein sequence ID" value="KAK4822389.1"/>
    <property type="molecule type" value="Genomic_DNA"/>
</dbReference>
<gene>
    <name evidence="2" type="ORF">QYF61_014159</name>
</gene>
<feature type="region of interest" description="Disordered" evidence="1">
    <location>
        <begin position="1"/>
        <end position="34"/>
    </location>
</feature>
<sequence length="348" mass="37865">MKFRTYSNVNGDFSRSSPAPAWGPSHGRQSSMNFSNMSPSHGLQFFMNCSSVGPFHGVQSFRNRLEQSCQQTCSSVVSSLHVSTGPARSLLQRGLSKGSQPPLGHIHLLQHGVLYGLQVDICSTVDLHAGGQPASPWSSPRAAGESLLRRWSTSSPSFFTGLGVCGVVSFTYSHSSLWLQLPSFFPPLLKYVITEVLPPSLMGLALASSRSALETAGISSMDIGEASSSFSQKPPLKRVQILQRKCSFKLCPLVDKPIIQHDLNSLLSCSNMSSFNFSISKCNIMHLGTVSVAQIVRLRDCTQDSVASGKDFRVILSNQPTMNSLCKALAMRTHMLRGFMKKELSFGN</sequence>
<evidence type="ECO:0000256" key="1">
    <source>
        <dbReference type="SAM" id="MobiDB-lite"/>
    </source>
</evidence>
<dbReference type="AlphaFoldDB" id="A0AAN7N9B0"/>
<organism evidence="2 3">
    <name type="scientific">Mycteria americana</name>
    <name type="common">Wood stork</name>
    <dbReference type="NCBI Taxonomy" id="33587"/>
    <lineage>
        <taxon>Eukaryota</taxon>
        <taxon>Metazoa</taxon>
        <taxon>Chordata</taxon>
        <taxon>Craniata</taxon>
        <taxon>Vertebrata</taxon>
        <taxon>Euteleostomi</taxon>
        <taxon>Archelosauria</taxon>
        <taxon>Archosauria</taxon>
        <taxon>Dinosauria</taxon>
        <taxon>Saurischia</taxon>
        <taxon>Theropoda</taxon>
        <taxon>Coelurosauria</taxon>
        <taxon>Aves</taxon>
        <taxon>Neognathae</taxon>
        <taxon>Neoaves</taxon>
        <taxon>Aequornithes</taxon>
        <taxon>Ciconiiformes</taxon>
        <taxon>Ciconiidae</taxon>
        <taxon>Mycteria</taxon>
    </lineage>
</organism>
<comment type="caution">
    <text evidence="2">The sequence shown here is derived from an EMBL/GenBank/DDBJ whole genome shotgun (WGS) entry which is preliminary data.</text>
</comment>
<evidence type="ECO:0000313" key="3">
    <source>
        <dbReference type="Proteomes" id="UP001333110"/>
    </source>
</evidence>
<evidence type="ECO:0000313" key="2">
    <source>
        <dbReference type="EMBL" id="KAK4822389.1"/>
    </source>
</evidence>